<dbReference type="EMBL" id="DVMU01000184">
    <property type="protein sequence ID" value="HIU34515.1"/>
    <property type="molecule type" value="Genomic_DNA"/>
</dbReference>
<dbReference type="Pfam" id="PF02699">
    <property type="entry name" value="YajC"/>
    <property type="match status" value="1"/>
</dbReference>
<dbReference type="AlphaFoldDB" id="A0A9D1ICN8"/>
<dbReference type="NCBIfam" id="TIGR00739">
    <property type="entry name" value="yajC"/>
    <property type="match status" value="1"/>
</dbReference>
<keyword evidence="9" id="KW-0472">Membrane</keyword>
<evidence type="ECO:0000256" key="6">
    <source>
        <dbReference type="ARBA" id="ARBA00022927"/>
    </source>
</evidence>
<keyword evidence="7" id="KW-1133">Transmembrane helix</keyword>
<sequence length="92" mass="10298">MVIILVAFVAIFYFMLIRPQRKKDKKVKEMLNALKAGDRICTIGGIYGTIAQIKDDTVTLLVGADKTQMVMARWAIRSVEDAPVENDSEPQV</sequence>
<gene>
    <name evidence="10" type="primary">yajC</name>
    <name evidence="10" type="ORF">IAB02_08130</name>
</gene>
<dbReference type="GO" id="GO:0005886">
    <property type="term" value="C:plasma membrane"/>
    <property type="evidence" value="ECO:0007669"/>
    <property type="project" value="UniProtKB-SubCell"/>
</dbReference>
<name>A0A9D1ICN8_9FIRM</name>
<evidence type="ECO:0000256" key="5">
    <source>
        <dbReference type="ARBA" id="ARBA00022692"/>
    </source>
</evidence>
<dbReference type="PANTHER" id="PTHR33909">
    <property type="entry name" value="SEC TRANSLOCON ACCESSORY COMPLEX SUBUNIT YAJC"/>
    <property type="match status" value="1"/>
</dbReference>
<keyword evidence="5" id="KW-0812">Transmembrane</keyword>
<evidence type="ECO:0000256" key="8">
    <source>
        <dbReference type="ARBA" id="ARBA00023010"/>
    </source>
</evidence>
<evidence type="ECO:0000256" key="2">
    <source>
        <dbReference type="ARBA" id="ARBA00006742"/>
    </source>
</evidence>
<dbReference type="InterPro" id="IPR003849">
    <property type="entry name" value="Preprotein_translocase_YajC"/>
</dbReference>
<evidence type="ECO:0000256" key="7">
    <source>
        <dbReference type="ARBA" id="ARBA00022989"/>
    </source>
</evidence>
<evidence type="ECO:0000256" key="9">
    <source>
        <dbReference type="ARBA" id="ARBA00023136"/>
    </source>
</evidence>
<comment type="subcellular location">
    <subcellularLocation>
        <location evidence="1">Cell membrane</location>
        <topology evidence="1">Single-pass membrane protein</topology>
    </subcellularLocation>
</comment>
<keyword evidence="4" id="KW-1003">Cell membrane</keyword>
<proteinExistence type="inferred from homology"/>
<comment type="caution">
    <text evidence="10">The sequence shown here is derived from an EMBL/GenBank/DDBJ whole genome shotgun (WGS) entry which is preliminary data.</text>
</comment>
<reference evidence="10" key="2">
    <citation type="journal article" date="2021" name="PeerJ">
        <title>Extensive microbial diversity within the chicken gut microbiome revealed by metagenomics and culture.</title>
        <authorList>
            <person name="Gilroy R."/>
            <person name="Ravi A."/>
            <person name="Getino M."/>
            <person name="Pursley I."/>
            <person name="Horton D.L."/>
            <person name="Alikhan N.F."/>
            <person name="Baker D."/>
            <person name="Gharbi K."/>
            <person name="Hall N."/>
            <person name="Watson M."/>
            <person name="Adriaenssens E.M."/>
            <person name="Foster-Nyarko E."/>
            <person name="Jarju S."/>
            <person name="Secka A."/>
            <person name="Antonio M."/>
            <person name="Oren A."/>
            <person name="Chaudhuri R.R."/>
            <person name="La Ragione R."/>
            <person name="Hildebrand F."/>
            <person name="Pallen M.J."/>
        </authorList>
    </citation>
    <scope>NUCLEOTIDE SEQUENCE</scope>
    <source>
        <strain evidence="10">ChiHcec3-11533</strain>
    </source>
</reference>
<evidence type="ECO:0000256" key="3">
    <source>
        <dbReference type="ARBA" id="ARBA00022448"/>
    </source>
</evidence>
<organism evidence="10 11">
    <name type="scientific">Candidatus Pullichristensenella excrementigallinarum</name>
    <dbReference type="NCBI Taxonomy" id="2840907"/>
    <lineage>
        <taxon>Bacteria</taxon>
        <taxon>Bacillati</taxon>
        <taxon>Bacillota</taxon>
        <taxon>Clostridia</taxon>
        <taxon>Candidatus Pullichristensenella</taxon>
    </lineage>
</organism>
<evidence type="ECO:0000256" key="1">
    <source>
        <dbReference type="ARBA" id="ARBA00004162"/>
    </source>
</evidence>
<dbReference type="Proteomes" id="UP000824072">
    <property type="component" value="Unassembled WGS sequence"/>
</dbReference>
<evidence type="ECO:0000256" key="4">
    <source>
        <dbReference type="ARBA" id="ARBA00022475"/>
    </source>
</evidence>
<reference evidence="10" key="1">
    <citation type="submission" date="2020-10" db="EMBL/GenBank/DDBJ databases">
        <authorList>
            <person name="Gilroy R."/>
        </authorList>
    </citation>
    <scope>NUCLEOTIDE SEQUENCE</scope>
    <source>
        <strain evidence="10">ChiHcec3-11533</strain>
    </source>
</reference>
<evidence type="ECO:0000313" key="11">
    <source>
        <dbReference type="Proteomes" id="UP000824072"/>
    </source>
</evidence>
<dbReference type="PANTHER" id="PTHR33909:SF1">
    <property type="entry name" value="SEC TRANSLOCON ACCESSORY COMPLEX SUBUNIT YAJC"/>
    <property type="match status" value="1"/>
</dbReference>
<keyword evidence="3" id="KW-0813">Transport</keyword>
<protein>
    <submittedName>
        <fullName evidence="10">Preprotein translocase subunit YajC</fullName>
    </submittedName>
</protein>
<accession>A0A9D1ICN8</accession>
<dbReference type="SMART" id="SM01323">
    <property type="entry name" value="YajC"/>
    <property type="match status" value="1"/>
</dbReference>
<evidence type="ECO:0000313" key="10">
    <source>
        <dbReference type="EMBL" id="HIU34515.1"/>
    </source>
</evidence>
<dbReference type="GO" id="GO:0015031">
    <property type="term" value="P:protein transport"/>
    <property type="evidence" value="ECO:0007669"/>
    <property type="project" value="UniProtKB-KW"/>
</dbReference>
<keyword evidence="6" id="KW-0653">Protein transport</keyword>
<comment type="similarity">
    <text evidence="2">Belongs to the YajC family.</text>
</comment>
<keyword evidence="8" id="KW-0811">Translocation</keyword>